<organism evidence="2 3">
    <name type="scientific">Steccherinum ochraceum</name>
    <dbReference type="NCBI Taxonomy" id="92696"/>
    <lineage>
        <taxon>Eukaryota</taxon>
        <taxon>Fungi</taxon>
        <taxon>Dikarya</taxon>
        <taxon>Basidiomycota</taxon>
        <taxon>Agaricomycotina</taxon>
        <taxon>Agaricomycetes</taxon>
        <taxon>Polyporales</taxon>
        <taxon>Steccherinaceae</taxon>
        <taxon>Steccherinum</taxon>
    </lineage>
</organism>
<accession>A0A4V6N778</accession>
<dbReference type="PANTHER" id="PTHR28027">
    <property type="entry name" value="TRANSCRIPTIONAL REGULATOR MIT1"/>
    <property type="match status" value="1"/>
</dbReference>
<dbReference type="Pfam" id="PF09729">
    <property type="entry name" value="Gti1_Pac2"/>
    <property type="match status" value="1"/>
</dbReference>
<protein>
    <submittedName>
        <fullName evidence="2">Uncharacterized protein</fullName>
    </submittedName>
</protein>
<feature type="region of interest" description="Disordered" evidence="1">
    <location>
        <begin position="139"/>
        <end position="209"/>
    </location>
</feature>
<evidence type="ECO:0000313" key="3">
    <source>
        <dbReference type="Proteomes" id="UP000292702"/>
    </source>
</evidence>
<dbReference type="AlphaFoldDB" id="A0A4V6N778"/>
<dbReference type="Proteomes" id="UP000292702">
    <property type="component" value="Unassembled WGS sequence"/>
</dbReference>
<dbReference type="OrthoDB" id="5572844at2759"/>
<evidence type="ECO:0000256" key="1">
    <source>
        <dbReference type="SAM" id="MobiDB-lite"/>
    </source>
</evidence>
<comment type="caution">
    <text evidence="2">The sequence shown here is derived from an EMBL/GenBank/DDBJ whole genome shotgun (WGS) entry which is preliminary data.</text>
</comment>
<gene>
    <name evidence="2" type="ORF">EIP91_011875</name>
</gene>
<feature type="compositionally biased region" description="Low complexity" evidence="1">
    <location>
        <begin position="174"/>
        <end position="189"/>
    </location>
</feature>
<name>A0A4V6N778_9APHY</name>
<dbReference type="PANTHER" id="PTHR28027:SF1">
    <property type="entry name" value="CAMP INDEPENDENT REGULATORY PROTEIN (AFU_ORTHOLOGUE AFUA_3G09640)"/>
    <property type="match status" value="1"/>
</dbReference>
<evidence type="ECO:0000313" key="2">
    <source>
        <dbReference type="EMBL" id="TCD67877.1"/>
    </source>
</evidence>
<reference evidence="2 3" key="1">
    <citation type="submission" date="2018-11" db="EMBL/GenBank/DDBJ databases">
        <title>Genome assembly of Steccherinum ochraceum LE-BIN_3174, the white-rot fungus of the Steccherinaceae family (The Residual Polyporoid clade, Polyporales, Basidiomycota).</title>
        <authorList>
            <person name="Fedorova T.V."/>
            <person name="Glazunova O.A."/>
            <person name="Landesman E.O."/>
            <person name="Moiseenko K.V."/>
            <person name="Psurtseva N.V."/>
            <person name="Savinova O.S."/>
            <person name="Shakhova N.V."/>
            <person name="Tyazhelova T.V."/>
            <person name="Vasina D.V."/>
        </authorList>
    </citation>
    <scope>NUCLEOTIDE SEQUENCE [LARGE SCALE GENOMIC DNA]</scope>
    <source>
        <strain evidence="2 3">LE-BIN_3174</strain>
    </source>
</reference>
<dbReference type="EMBL" id="RWJN01000083">
    <property type="protein sequence ID" value="TCD67877.1"/>
    <property type="molecule type" value="Genomic_DNA"/>
</dbReference>
<keyword evidence="3" id="KW-1185">Reference proteome</keyword>
<sequence>MAAQVQPPTFTGITIRTIDEANRLFHVVRLGKANLFTRRLTVEERRAIYTGCVFVWEERNPTLEATGGFLYYNEKLPEIADPVAAAALLPNRLIKQTYSVWVGTPEGKRKWHLVAYYTDDTQERLRPSDEVIAHILGGQPPQIPVDAFEPARQPKGGKNRQEEPDEADAPPAPIASSSSTSSSSSSARSNTRDEPRNSKTPPPMTLEDKLRLAVVDMENLTLPEIPNIPPRDPLYVLQNCVAVCPDIYQAQSTALMGAGADAASKDLAPLVYMRKTPYTPRHPLDNDALRFCDANSRWLSA</sequence>
<dbReference type="InterPro" id="IPR018608">
    <property type="entry name" value="Gti1/Pac2"/>
</dbReference>
<dbReference type="GO" id="GO:0003677">
    <property type="term" value="F:DNA binding"/>
    <property type="evidence" value="ECO:0007669"/>
    <property type="project" value="TreeGrafter"/>
</dbReference>
<proteinExistence type="predicted"/>